<dbReference type="EMBL" id="DXGC01000078">
    <property type="protein sequence ID" value="HIW91912.1"/>
    <property type="molecule type" value="Genomic_DNA"/>
</dbReference>
<protein>
    <submittedName>
        <fullName evidence="2">Uncharacterized protein</fullName>
    </submittedName>
</protein>
<sequence length="185" mass="19069">MTDPSAASAATVTTAPPSASDPMPPAQLAAVVAATLGYYALRDAVSTPWLRRTGQAVVLVGTAAPFAVAAFRSSHSEEARKEVSENLAKAKENWREQSPVGQVRTALMIGGPFLGMATVIGFLTEKFDAVGESVVRKVGGRLPVVGGLCRRVPNTVNGLLQSAAAVGVNTVQSRRQAGRAGDGKA</sequence>
<reference evidence="2" key="2">
    <citation type="submission" date="2021-04" db="EMBL/GenBank/DDBJ databases">
        <authorList>
            <person name="Gilroy R."/>
        </authorList>
    </citation>
    <scope>NUCLEOTIDE SEQUENCE</scope>
    <source>
        <strain evidence="2">CHK32-1732</strain>
    </source>
</reference>
<name>A0A9D1RSC5_9CORY</name>
<accession>A0A9D1RSC5</accession>
<feature type="region of interest" description="Disordered" evidence="1">
    <location>
        <begin position="1"/>
        <end position="23"/>
    </location>
</feature>
<evidence type="ECO:0000313" key="2">
    <source>
        <dbReference type="EMBL" id="HIW91912.1"/>
    </source>
</evidence>
<organism evidence="2 3">
    <name type="scientific">Candidatus Corynebacterium avicola</name>
    <dbReference type="NCBI Taxonomy" id="2838527"/>
    <lineage>
        <taxon>Bacteria</taxon>
        <taxon>Bacillati</taxon>
        <taxon>Actinomycetota</taxon>
        <taxon>Actinomycetes</taxon>
        <taxon>Mycobacteriales</taxon>
        <taxon>Corynebacteriaceae</taxon>
        <taxon>Corynebacterium</taxon>
    </lineage>
</organism>
<evidence type="ECO:0000313" key="3">
    <source>
        <dbReference type="Proteomes" id="UP000824190"/>
    </source>
</evidence>
<comment type="caution">
    <text evidence="2">The sequence shown here is derived from an EMBL/GenBank/DDBJ whole genome shotgun (WGS) entry which is preliminary data.</text>
</comment>
<reference evidence="2" key="1">
    <citation type="journal article" date="2021" name="PeerJ">
        <title>Extensive microbial diversity within the chicken gut microbiome revealed by metagenomics and culture.</title>
        <authorList>
            <person name="Gilroy R."/>
            <person name="Ravi A."/>
            <person name="Getino M."/>
            <person name="Pursley I."/>
            <person name="Horton D.L."/>
            <person name="Alikhan N.F."/>
            <person name="Baker D."/>
            <person name="Gharbi K."/>
            <person name="Hall N."/>
            <person name="Watson M."/>
            <person name="Adriaenssens E.M."/>
            <person name="Foster-Nyarko E."/>
            <person name="Jarju S."/>
            <person name="Secka A."/>
            <person name="Antonio M."/>
            <person name="Oren A."/>
            <person name="Chaudhuri R.R."/>
            <person name="La Ragione R."/>
            <person name="Hildebrand F."/>
            <person name="Pallen M.J."/>
        </authorList>
    </citation>
    <scope>NUCLEOTIDE SEQUENCE</scope>
    <source>
        <strain evidence="2">CHK32-1732</strain>
    </source>
</reference>
<dbReference type="AlphaFoldDB" id="A0A9D1RSC5"/>
<proteinExistence type="predicted"/>
<gene>
    <name evidence="2" type="ORF">H9870_09660</name>
</gene>
<dbReference type="Proteomes" id="UP000824190">
    <property type="component" value="Unassembled WGS sequence"/>
</dbReference>
<evidence type="ECO:0000256" key="1">
    <source>
        <dbReference type="SAM" id="MobiDB-lite"/>
    </source>
</evidence>
<feature type="compositionally biased region" description="Low complexity" evidence="1">
    <location>
        <begin position="1"/>
        <end position="21"/>
    </location>
</feature>